<proteinExistence type="predicted"/>
<dbReference type="EMBL" id="QLMH01000010">
    <property type="protein sequence ID" value="RAK18488.1"/>
    <property type="molecule type" value="Genomic_DNA"/>
</dbReference>
<dbReference type="AlphaFoldDB" id="A0A327YBI5"/>
<dbReference type="InterPro" id="IPR038247">
    <property type="entry name" value="Jag_N_dom_sf"/>
</dbReference>
<feature type="domain" description="RNA-binding protein KhpB N-terminal" evidence="1">
    <location>
        <begin position="6"/>
        <end position="57"/>
    </location>
</feature>
<name>A0A327YBI5_9BACL</name>
<protein>
    <recommendedName>
        <fullName evidence="1">RNA-binding protein KhpB N-terminal domain-containing protein</fullName>
    </recommendedName>
</protein>
<dbReference type="Pfam" id="PF03961">
    <property type="entry name" value="FapA"/>
    <property type="match status" value="1"/>
</dbReference>
<sequence>MGQSIIAKGRTIHDAIHIGLDILGATREQVEIEIIQQETKGILRIGSKPAIVKLTKIEQAEKTVPDIEDMIQSIDISEDSKTNNPAKEEHKEVISDDHLEGKVWVHNGKIFCKTSPLYYPTITAGRGIKLYKNNELVNGTIVVTENDTFEIKTEEEVVETKWKIMIDENKLNAILYIEPGMRKTYTIQDIDPSPHIELNGEEHIEVINDLDYEQVLQELQRLDIVHGINHEAILEALNVTKAEKFVIASGISPIQGKDGYIELLIEIDSENKKPMIRTDGTVDFRELNNIPTVNKGQVIAVVHPPVQGTPGITVTNETILPKQTQPIFVQLGQGAAFVENGTKIVATETGRPYFEQNGLLVKVSIVPKLIHSGDVNITTGNIRFKGDVEILGSVEDSMNVQADGNVSVLKNVNKANITAKQSVYIGQNAIGSTIISGNHNIFVSEAAHLLMQIQMQMEKFILSIKQVMNASAFKVTDFHKKGLLPLFKLLLDHKFRTLLTTIKQYIEMCKRGNNLLDAKWAKLGENLHSCFLSSVPNEWHSLERLNQLLNDIKELLVEHSIPNEKYCSIELMYALNSVIYCSGDVTIYGKGCHHSKIHAGGVLKVNGIVRGGELYARLGAIIKEAGSEGGAPTRISVPADQKIRIDLVREGTIIQIGKIRYTFQKEERWIEAFLDEQDRIIFR</sequence>
<dbReference type="InterPro" id="IPR032782">
    <property type="entry name" value="KhpB_N"/>
</dbReference>
<gene>
    <name evidence="2" type="ORF">B0I26_110120</name>
</gene>
<organism evidence="2 3">
    <name type="scientific">Paranoxybacillus vitaminiphilus</name>
    <dbReference type="NCBI Taxonomy" id="581036"/>
    <lineage>
        <taxon>Bacteria</taxon>
        <taxon>Bacillati</taxon>
        <taxon>Bacillota</taxon>
        <taxon>Bacilli</taxon>
        <taxon>Bacillales</taxon>
        <taxon>Anoxybacillaceae</taxon>
        <taxon>Paranoxybacillus</taxon>
    </lineage>
</organism>
<evidence type="ECO:0000313" key="3">
    <source>
        <dbReference type="Proteomes" id="UP000248555"/>
    </source>
</evidence>
<dbReference type="Pfam" id="PF20250">
    <property type="entry name" value="FapA_N"/>
    <property type="match status" value="1"/>
</dbReference>
<dbReference type="PANTHER" id="PTHR38032:SF1">
    <property type="entry name" value="RNA-BINDING PROTEIN KHPB N-TERMINAL DOMAIN-CONTAINING PROTEIN"/>
    <property type="match status" value="1"/>
</dbReference>
<dbReference type="InterPro" id="IPR046865">
    <property type="entry name" value="FapA_b_solenoid"/>
</dbReference>
<dbReference type="RefSeq" id="WP_111645715.1">
    <property type="nucleotide sequence ID" value="NZ_QLMH01000010.1"/>
</dbReference>
<dbReference type="Proteomes" id="UP000248555">
    <property type="component" value="Unassembled WGS sequence"/>
</dbReference>
<reference evidence="2 3" key="1">
    <citation type="submission" date="2018-06" db="EMBL/GenBank/DDBJ databases">
        <title>Genomic Encyclopedia of Type Strains, Phase III (KMG-III): the genomes of soil and plant-associated and newly described type strains.</title>
        <authorList>
            <person name="Whitman W."/>
        </authorList>
    </citation>
    <scope>NUCLEOTIDE SEQUENCE [LARGE SCALE GENOMIC DNA]</scope>
    <source>
        <strain evidence="2 3">CGMCC 1.8979</strain>
    </source>
</reference>
<dbReference type="SMART" id="SM01245">
    <property type="entry name" value="Jag_N"/>
    <property type="match status" value="1"/>
</dbReference>
<dbReference type="Pfam" id="PF14804">
    <property type="entry name" value="Jag_N"/>
    <property type="match status" value="1"/>
</dbReference>
<evidence type="ECO:0000259" key="1">
    <source>
        <dbReference type="SMART" id="SM01245"/>
    </source>
</evidence>
<evidence type="ECO:0000313" key="2">
    <source>
        <dbReference type="EMBL" id="RAK18488.1"/>
    </source>
</evidence>
<dbReference type="PANTHER" id="PTHR38032">
    <property type="entry name" value="POLYMERASE-RELATED"/>
    <property type="match status" value="1"/>
</dbReference>
<accession>A0A327YBI5</accession>
<dbReference type="OrthoDB" id="1279at2"/>
<dbReference type="InterPro" id="IPR046866">
    <property type="entry name" value="FapA_N"/>
</dbReference>
<keyword evidence="3" id="KW-1185">Reference proteome</keyword>
<dbReference type="Gene3D" id="3.30.30.80">
    <property type="entry name" value="probable RNA-binding protein from clostridium symbiosum atcc 14940"/>
    <property type="match status" value="1"/>
</dbReference>
<dbReference type="InterPro" id="IPR005646">
    <property type="entry name" value="FapA"/>
</dbReference>
<comment type="caution">
    <text evidence="2">The sequence shown here is derived from an EMBL/GenBank/DDBJ whole genome shotgun (WGS) entry which is preliminary data.</text>
</comment>